<evidence type="ECO:0000256" key="1">
    <source>
        <dbReference type="ARBA" id="ARBA00005291"/>
    </source>
</evidence>
<dbReference type="Pfam" id="PF07978">
    <property type="entry name" value="NIPSNAP"/>
    <property type="match status" value="1"/>
</dbReference>
<dbReference type="RefSeq" id="WP_043755888.1">
    <property type="nucleotide sequence ID" value="NZ_CP003811.1"/>
</dbReference>
<dbReference type="EMBL" id="CP003811">
    <property type="protein sequence ID" value="AIQ88730.1"/>
    <property type="molecule type" value="Genomic_DNA"/>
</dbReference>
<proteinExistence type="inferred from homology"/>
<name>A0A089NQB3_9HYPH</name>
<dbReference type="KEGG" id="mor:MOC_0975"/>
<dbReference type="InterPro" id="IPR051557">
    <property type="entry name" value="NipSnap_domain"/>
</dbReference>
<protein>
    <submittedName>
        <fullName evidence="3">NIPSNAP family containing protein</fullName>
    </submittedName>
</protein>
<sequence>MLYELATLSCPLLAIDRASDGVYDWVNDAEAKGELFGCWRTEIGTLGRLIVLRGFEAPEDMTAERRRALMSANPFNAGSVVTALEMDSYAPFAFLPPIRTGDRGGVYEFRTYRLKPGGLPPTLAGWEAAIAPAREYTEHLVANMYALDGAPRITHIWGFTSLKERTELRSWAYGAAVWPPEGGPEQIAEATSTIALPQGPSPLA</sequence>
<dbReference type="PANTHER" id="PTHR21017">
    <property type="entry name" value="NIPSNAP-RELATED"/>
    <property type="match status" value="1"/>
</dbReference>
<dbReference type="HOGENOM" id="CLU_085919_1_0_5"/>
<dbReference type="Gene3D" id="3.30.70.100">
    <property type="match status" value="1"/>
</dbReference>
<evidence type="ECO:0000313" key="3">
    <source>
        <dbReference type="EMBL" id="AIQ88730.1"/>
    </source>
</evidence>
<accession>A0A089NQB3</accession>
<evidence type="ECO:0000259" key="2">
    <source>
        <dbReference type="Pfam" id="PF07978"/>
    </source>
</evidence>
<comment type="similarity">
    <text evidence="1">Belongs to the NipSnap family.</text>
</comment>
<dbReference type="PANTHER" id="PTHR21017:SF17">
    <property type="entry name" value="PROTEIN NIPSNAP"/>
    <property type="match status" value="1"/>
</dbReference>
<dbReference type="SUPFAM" id="SSF54909">
    <property type="entry name" value="Dimeric alpha+beta barrel"/>
    <property type="match status" value="2"/>
</dbReference>
<dbReference type="AlphaFoldDB" id="A0A089NQB3"/>
<gene>
    <name evidence="3" type="ORF">MOC_0975</name>
</gene>
<keyword evidence="4" id="KW-1185">Reference proteome</keyword>
<evidence type="ECO:0000313" key="4">
    <source>
        <dbReference type="Proteomes" id="UP000029492"/>
    </source>
</evidence>
<dbReference type="Proteomes" id="UP000029492">
    <property type="component" value="Chromosome"/>
</dbReference>
<dbReference type="eggNOG" id="ENOG50305ZK">
    <property type="taxonomic scope" value="Bacteria"/>
</dbReference>
<feature type="domain" description="NIPSNAP" evidence="2">
    <location>
        <begin position="107"/>
        <end position="199"/>
    </location>
</feature>
<organism evidence="3 4">
    <name type="scientific">Methylobacterium oryzae CBMB20</name>
    <dbReference type="NCBI Taxonomy" id="693986"/>
    <lineage>
        <taxon>Bacteria</taxon>
        <taxon>Pseudomonadati</taxon>
        <taxon>Pseudomonadota</taxon>
        <taxon>Alphaproteobacteria</taxon>
        <taxon>Hyphomicrobiales</taxon>
        <taxon>Methylobacteriaceae</taxon>
        <taxon>Methylobacterium</taxon>
    </lineage>
</organism>
<reference evidence="3 4" key="1">
    <citation type="journal article" date="2014" name="PLoS ONE">
        <title>Genome Information of Methylobacterium oryzae, a Plant-Probiotic Methylotroph in the Phyllosphere.</title>
        <authorList>
            <person name="Kwak M.J."/>
            <person name="Jeong H."/>
            <person name="Madhaiyan M."/>
            <person name="Lee Y."/>
            <person name="Sa T.M."/>
            <person name="Oh T.K."/>
            <person name="Kim J.F."/>
        </authorList>
    </citation>
    <scope>NUCLEOTIDE SEQUENCE [LARGE SCALE GENOMIC DNA]</scope>
    <source>
        <strain evidence="3 4">CBMB20</strain>
    </source>
</reference>
<dbReference type="InterPro" id="IPR012577">
    <property type="entry name" value="NIPSNAP"/>
</dbReference>
<dbReference type="InterPro" id="IPR011008">
    <property type="entry name" value="Dimeric_a/b-barrel"/>
</dbReference>